<sequence length="60" mass="6626">MIACQPPYPLLQNIQYQPHLSPRLLKSIPSNLVVQPTSCVCNHVKNPLITPHSSPLSLTP</sequence>
<proteinExistence type="predicted"/>
<protein>
    <submittedName>
        <fullName evidence="1">Putative ovule protein</fullName>
    </submittedName>
</protein>
<dbReference type="EMBL" id="GEDG01013443">
    <property type="protein sequence ID" value="JAP25296.1"/>
    <property type="molecule type" value="Transcribed_RNA"/>
</dbReference>
<reference evidence="1" key="1">
    <citation type="submission" date="2015-12" db="EMBL/GenBank/DDBJ databases">
        <title>Gene expression during late stages of embryo sac development: a critical building block for successful pollen-pistil interactions.</title>
        <authorList>
            <person name="Liu Y."/>
            <person name="Joly V."/>
            <person name="Sabar M."/>
            <person name="Matton D.P."/>
        </authorList>
    </citation>
    <scope>NUCLEOTIDE SEQUENCE</scope>
</reference>
<name>A0A0V0HZP6_SOLCH</name>
<dbReference type="AlphaFoldDB" id="A0A0V0HZP6"/>
<organism evidence="1">
    <name type="scientific">Solanum chacoense</name>
    <name type="common">Chaco potato</name>
    <dbReference type="NCBI Taxonomy" id="4108"/>
    <lineage>
        <taxon>Eukaryota</taxon>
        <taxon>Viridiplantae</taxon>
        <taxon>Streptophyta</taxon>
        <taxon>Embryophyta</taxon>
        <taxon>Tracheophyta</taxon>
        <taxon>Spermatophyta</taxon>
        <taxon>Magnoliopsida</taxon>
        <taxon>eudicotyledons</taxon>
        <taxon>Gunneridae</taxon>
        <taxon>Pentapetalae</taxon>
        <taxon>asterids</taxon>
        <taxon>lamiids</taxon>
        <taxon>Solanales</taxon>
        <taxon>Solanaceae</taxon>
        <taxon>Solanoideae</taxon>
        <taxon>Solaneae</taxon>
        <taxon>Solanum</taxon>
    </lineage>
</organism>
<evidence type="ECO:0000313" key="1">
    <source>
        <dbReference type="EMBL" id="JAP25296.1"/>
    </source>
</evidence>
<accession>A0A0V0HZP6</accession>